<keyword evidence="3" id="KW-1185">Reference proteome</keyword>
<evidence type="ECO:0000313" key="3">
    <source>
        <dbReference type="Proteomes" id="UP001576774"/>
    </source>
</evidence>
<dbReference type="RefSeq" id="WP_413268850.1">
    <property type="nucleotide sequence ID" value="NZ_JBHFNQ010000017.1"/>
</dbReference>
<comment type="caution">
    <text evidence="2">The sequence shown here is derived from an EMBL/GenBank/DDBJ whole genome shotgun (WGS) entry which is preliminary data.</text>
</comment>
<proteinExistence type="predicted"/>
<feature type="transmembrane region" description="Helical" evidence="1">
    <location>
        <begin position="54"/>
        <end position="74"/>
    </location>
</feature>
<keyword evidence="1" id="KW-1133">Transmembrane helix</keyword>
<keyword evidence="1" id="KW-0812">Transmembrane</keyword>
<organism evidence="2 3">
    <name type="scientific">Floridaenema aerugineum BLCC-F46</name>
    <dbReference type="NCBI Taxonomy" id="3153654"/>
    <lineage>
        <taxon>Bacteria</taxon>
        <taxon>Bacillati</taxon>
        <taxon>Cyanobacteriota</taxon>
        <taxon>Cyanophyceae</taxon>
        <taxon>Oscillatoriophycideae</taxon>
        <taxon>Aerosakkonematales</taxon>
        <taxon>Aerosakkonemataceae</taxon>
        <taxon>Floridanema</taxon>
        <taxon>Floridanema aerugineum</taxon>
    </lineage>
</organism>
<sequence length="245" mass="28011">MNQNDKLKILQTTKRVLLIYLIAIDLTLASIYLISTILFGKSLSEFDFNIPRTIPVLFAACKLFAIGFLLTLASCWRRHELPKKSWLLLLAVGTAFLYVSQDKIWKIHLLIHRFDWMPEFKGGGIEWVFFYLPIILLTIILGYRQLIALWRAYPKSTFFTVLGIVMFLIGGMGVEVIHAQFFKQYVSQIAVSLNSTTAIVNSVKDTIEELTELLGESIALFGLILFFSFRLAERDGEMGKMESKI</sequence>
<feature type="transmembrane region" description="Helical" evidence="1">
    <location>
        <begin position="213"/>
        <end position="232"/>
    </location>
</feature>
<accession>A0ABV4WZI0</accession>
<feature type="transmembrane region" description="Helical" evidence="1">
    <location>
        <begin position="125"/>
        <end position="146"/>
    </location>
</feature>
<evidence type="ECO:0000256" key="1">
    <source>
        <dbReference type="SAM" id="Phobius"/>
    </source>
</evidence>
<gene>
    <name evidence="2" type="ORF">ACE1CC_02245</name>
</gene>
<evidence type="ECO:0000313" key="2">
    <source>
        <dbReference type="EMBL" id="MFB2875691.1"/>
    </source>
</evidence>
<name>A0ABV4WZI0_9CYAN</name>
<dbReference type="EMBL" id="JBHFNQ010000017">
    <property type="protein sequence ID" value="MFB2875691.1"/>
    <property type="molecule type" value="Genomic_DNA"/>
</dbReference>
<reference evidence="2 3" key="1">
    <citation type="submission" date="2024-09" db="EMBL/GenBank/DDBJ databases">
        <title>Floridaenema gen nov. (Aerosakkonemataceae, Aerosakkonematales ord. nov., Cyanobacteria) from benthic tropical and subtropical fresh waters, with the description of four new species.</title>
        <authorList>
            <person name="Moretto J.A."/>
            <person name="Berthold D.E."/>
            <person name="Lefler F.W."/>
            <person name="Huang I.-S."/>
            <person name="Laughinghouse H. IV."/>
        </authorList>
    </citation>
    <scope>NUCLEOTIDE SEQUENCE [LARGE SCALE GENOMIC DNA]</scope>
    <source>
        <strain evidence="2 3">BLCC-F46</strain>
    </source>
</reference>
<dbReference type="Proteomes" id="UP001576774">
    <property type="component" value="Unassembled WGS sequence"/>
</dbReference>
<feature type="transmembrane region" description="Helical" evidence="1">
    <location>
        <begin position="16"/>
        <end position="34"/>
    </location>
</feature>
<feature type="transmembrane region" description="Helical" evidence="1">
    <location>
        <begin position="158"/>
        <end position="177"/>
    </location>
</feature>
<feature type="transmembrane region" description="Helical" evidence="1">
    <location>
        <begin position="86"/>
        <end position="105"/>
    </location>
</feature>
<keyword evidence="1" id="KW-0472">Membrane</keyword>
<protein>
    <submittedName>
        <fullName evidence="2">Uncharacterized protein</fullName>
    </submittedName>
</protein>